<evidence type="ECO:0000256" key="1">
    <source>
        <dbReference type="SAM" id="MobiDB-lite"/>
    </source>
</evidence>
<proteinExistence type="predicted"/>
<name>A0ABM7IJ66_9MYCO</name>
<gene>
    <name evidence="2" type="ORF">MAUB_47130</name>
</gene>
<feature type="compositionally biased region" description="Basic and acidic residues" evidence="1">
    <location>
        <begin position="26"/>
        <end position="49"/>
    </location>
</feature>
<dbReference type="Proteomes" id="UP000465609">
    <property type="component" value="Chromosome"/>
</dbReference>
<dbReference type="EMBL" id="AP022577">
    <property type="protein sequence ID" value="BBX86840.1"/>
    <property type="molecule type" value="Genomic_DNA"/>
</dbReference>
<protein>
    <submittedName>
        <fullName evidence="2">Uncharacterized protein</fullName>
    </submittedName>
</protein>
<organism evidence="2 3">
    <name type="scientific">Mycolicibacterium aubagnense</name>
    <dbReference type="NCBI Taxonomy" id="319707"/>
    <lineage>
        <taxon>Bacteria</taxon>
        <taxon>Bacillati</taxon>
        <taxon>Actinomycetota</taxon>
        <taxon>Actinomycetes</taxon>
        <taxon>Mycobacteriales</taxon>
        <taxon>Mycobacteriaceae</taxon>
        <taxon>Mycolicibacterium</taxon>
    </lineage>
</organism>
<feature type="region of interest" description="Disordered" evidence="1">
    <location>
        <begin position="86"/>
        <end position="105"/>
    </location>
</feature>
<feature type="compositionally biased region" description="Basic and acidic residues" evidence="1">
    <location>
        <begin position="96"/>
        <end position="105"/>
    </location>
</feature>
<evidence type="ECO:0000313" key="2">
    <source>
        <dbReference type="EMBL" id="BBX86840.1"/>
    </source>
</evidence>
<accession>A0ABM7IJ66</accession>
<keyword evidence="3" id="KW-1185">Reference proteome</keyword>
<sequence>MNSAATELDGCYACVPERAWLRMRQPRRDPGHELRPRRNPAARESRAEAALEDPGDQERDGVPRQYTDLGLLTALAGSIRSVDAFGLAAKGHRMRRTEMHDRRSG</sequence>
<evidence type="ECO:0000313" key="3">
    <source>
        <dbReference type="Proteomes" id="UP000465609"/>
    </source>
</evidence>
<feature type="region of interest" description="Disordered" evidence="1">
    <location>
        <begin position="22"/>
        <end position="64"/>
    </location>
</feature>
<reference evidence="2 3" key="1">
    <citation type="journal article" date="2019" name="Emerg. Microbes Infect.">
        <title>Comprehensive subspecies identification of 175 nontuberculous mycobacteria species based on 7547 genomic profiles.</title>
        <authorList>
            <person name="Matsumoto Y."/>
            <person name="Kinjo T."/>
            <person name="Motooka D."/>
            <person name="Nabeya D."/>
            <person name="Jung N."/>
            <person name="Uechi K."/>
            <person name="Horii T."/>
            <person name="Iida T."/>
            <person name="Fujita J."/>
            <person name="Nakamura S."/>
        </authorList>
    </citation>
    <scope>NUCLEOTIDE SEQUENCE [LARGE SCALE GENOMIC DNA]</scope>
    <source>
        <strain evidence="2 3">JCM 15296</strain>
    </source>
</reference>